<keyword evidence="1" id="KW-0175">Coiled coil</keyword>
<organism evidence="3 4">
    <name type="scientific">Cryptolaemus montrouzieri</name>
    <dbReference type="NCBI Taxonomy" id="559131"/>
    <lineage>
        <taxon>Eukaryota</taxon>
        <taxon>Metazoa</taxon>
        <taxon>Ecdysozoa</taxon>
        <taxon>Arthropoda</taxon>
        <taxon>Hexapoda</taxon>
        <taxon>Insecta</taxon>
        <taxon>Pterygota</taxon>
        <taxon>Neoptera</taxon>
        <taxon>Endopterygota</taxon>
        <taxon>Coleoptera</taxon>
        <taxon>Polyphaga</taxon>
        <taxon>Cucujiformia</taxon>
        <taxon>Coccinelloidea</taxon>
        <taxon>Coccinellidae</taxon>
        <taxon>Scymninae</taxon>
        <taxon>Scymnini</taxon>
        <taxon>Cryptolaemus</taxon>
    </lineage>
</organism>
<evidence type="ECO:0000256" key="2">
    <source>
        <dbReference type="SAM" id="SignalP"/>
    </source>
</evidence>
<name>A0ABD2MZ35_9CUCU</name>
<dbReference type="AlphaFoldDB" id="A0ABD2MZ35"/>
<evidence type="ECO:0000256" key="1">
    <source>
        <dbReference type="SAM" id="Coils"/>
    </source>
</evidence>
<accession>A0ABD2MZ35</accession>
<feature type="chain" id="PRO_5044803364" description="Proctolin" evidence="2">
    <location>
        <begin position="27"/>
        <end position="82"/>
    </location>
</feature>
<proteinExistence type="predicted"/>
<comment type="caution">
    <text evidence="3">The sequence shown here is derived from an EMBL/GenBank/DDBJ whole genome shotgun (WGS) entry which is preliminary data.</text>
</comment>
<gene>
    <name evidence="3" type="ORF">HHI36_021922</name>
</gene>
<protein>
    <recommendedName>
        <fullName evidence="5">Proctolin</fullName>
    </recommendedName>
</protein>
<dbReference type="Proteomes" id="UP001516400">
    <property type="component" value="Unassembled WGS sequence"/>
</dbReference>
<sequence>MLAKFTPFFLLLAIVAILSITETSEARYLTARASGDKIDKLRELLKELLETEIEKEDQGDAPPRWHPESKLFYKREVPEIKH</sequence>
<evidence type="ECO:0008006" key="5">
    <source>
        <dbReference type="Google" id="ProtNLM"/>
    </source>
</evidence>
<dbReference type="EMBL" id="JABFTP020000042">
    <property type="protein sequence ID" value="KAL3271436.1"/>
    <property type="molecule type" value="Genomic_DNA"/>
</dbReference>
<evidence type="ECO:0000313" key="3">
    <source>
        <dbReference type="EMBL" id="KAL3271436.1"/>
    </source>
</evidence>
<keyword evidence="2" id="KW-0732">Signal</keyword>
<reference evidence="3 4" key="1">
    <citation type="journal article" date="2021" name="BMC Biol.">
        <title>Horizontally acquired antibacterial genes associated with adaptive radiation of ladybird beetles.</title>
        <authorList>
            <person name="Li H.S."/>
            <person name="Tang X.F."/>
            <person name="Huang Y.H."/>
            <person name="Xu Z.Y."/>
            <person name="Chen M.L."/>
            <person name="Du X.Y."/>
            <person name="Qiu B.Y."/>
            <person name="Chen P.T."/>
            <person name="Zhang W."/>
            <person name="Slipinski A."/>
            <person name="Escalona H.E."/>
            <person name="Waterhouse R.M."/>
            <person name="Zwick A."/>
            <person name="Pang H."/>
        </authorList>
    </citation>
    <scope>NUCLEOTIDE SEQUENCE [LARGE SCALE GENOMIC DNA]</scope>
    <source>
        <strain evidence="3">SYSU2018</strain>
    </source>
</reference>
<keyword evidence="4" id="KW-1185">Reference proteome</keyword>
<feature type="coiled-coil region" evidence="1">
    <location>
        <begin position="31"/>
        <end position="58"/>
    </location>
</feature>
<feature type="signal peptide" evidence="2">
    <location>
        <begin position="1"/>
        <end position="26"/>
    </location>
</feature>
<evidence type="ECO:0000313" key="4">
    <source>
        <dbReference type="Proteomes" id="UP001516400"/>
    </source>
</evidence>